<dbReference type="InParanoid" id="H3B5T6"/>
<dbReference type="EMBL" id="AFYH01072508">
    <property type="status" value="NOT_ANNOTATED_CDS"/>
    <property type="molecule type" value="Genomic_DNA"/>
</dbReference>
<dbReference type="GO" id="GO:0050821">
    <property type="term" value="P:protein stabilization"/>
    <property type="evidence" value="ECO:0007669"/>
    <property type="project" value="TreeGrafter"/>
</dbReference>
<dbReference type="AlphaFoldDB" id="H3B5T6"/>
<dbReference type="STRING" id="7897.ENSLACP00000017257"/>
<dbReference type="EMBL" id="AFYH01072509">
    <property type="status" value="NOT_ANNOTATED_CDS"/>
    <property type="molecule type" value="Genomic_DNA"/>
</dbReference>
<reference evidence="3" key="2">
    <citation type="submission" date="2025-08" db="UniProtKB">
        <authorList>
            <consortium name="Ensembl"/>
        </authorList>
    </citation>
    <scope>IDENTIFICATION</scope>
</reference>
<dbReference type="GO" id="GO:0000774">
    <property type="term" value="F:adenyl-nucleotide exchange factor activity"/>
    <property type="evidence" value="ECO:0007669"/>
    <property type="project" value="InterPro"/>
</dbReference>
<dbReference type="GO" id="GO:0051087">
    <property type="term" value="F:protein-folding chaperone binding"/>
    <property type="evidence" value="ECO:0007669"/>
    <property type="project" value="InterPro"/>
</dbReference>
<dbReference type="Ensembl" id="ENSLACT00000017384.1">
    <property type="protein sequence ID" value="ENSLACP00000017257.1"/>
    <property type="gene ID" value="ENSLACG00000015200.1"/>
</dbReference>
<keyword evidence="1" id="KW-0175">Coiled coil</keyword>
<dbReference type="EMBL" id="AFYH01072510">
    <property type="status" value="NOT_ANNOTATED_CDS"/>
    <property type="molecule type" value="Genomic_DNA"/>
</dbReference>
<evidence type="ECO:0000313" key="3">
    <source>
        <dbReference type="Ensembl" id="ENSLACP00000017257.1"/>
    </source>
</evidence>
<dbReference type="Gene3D" id="1.20.58.890">
    <property type="match status" value="1"/>
</dbReference>
<dbReference type="eggNOG" id="KOG3633">
    <property type="taxonomic scope" value="Eukaryota"/>
</dbReference>
<evidence type="ECO:0000256" key="2">
    <source>
        <dbReference type="SAM" id="MobiDB-lite"/>
    </source>
</evidence>
<proteinExistence type="predicted"/>
<reference evidence="4" key="1">
    <citation type="submission" date="2011-08" db="EMBL/GenBank/DDBJ databases">
        <title>The draft genome of Latimeria chalumnae.</title>
        <authorList>
            <person name="Di Palma F."/>
            <person name="Alfoldi J."/>
            <person name="Johnson J."/>
            <person name="Berlin A."/>
            <person name="Gnerre S."/>
            <person name="Jaffe D."/>
            <person name="MacCallum I."/>
            <person name="Young S."/>
            <person name="Walker B.J."/>
            <person name="Lander E."/>
            <person name="Lindblad-Toh K."/>
        </authorList>
    </citation>
    <scope>NUCLEOTIDE SEQUENCE [LARGE SCALE GENOMIC DNA]</scope>
    <source>
        <strain evidence="4">Wild caught</strain>
    </source>
</reference>
<feature type="region of interest" description="Disordered" evidence="2">
    <location>
        <begin position="1"/>
        <end position="22"/>
    </location>
</feature>
<dbReference type="PANTHER" id="PTHR12334:SF6">
    <property type="entry name" value="BAG FAMILY MOLECULAR CHAPERONE REGULATOR 2"/>
    <property type="match status" value="1"/>
</dbReference>
<accession>H3B5T6</accession>
<dbReference type="HOGENOM" id="CLU_072417_2_0_1"/>
<name>H3B5T6_LATCH</name>
<reference evidence="3" key="3">
    <citation type="submission" date="2025-09" db="UniProtKB">
        <authorList>
            <consortium name="Ensembl"/>
        </authorList>
    </citation>
    <scope>IDENTIFICATION</scope>
</reference>
<evidence type="ECO:0000256" key="1">
    <source>
        <dbReference type="SAM" id="Coils"/>
    </source>
</evidence>
<dbReference type="GeneTree" id="ENSGT00390000017590"/>
<gene>
    <name evidence="3" type="primary">LOC102361687</name>
</gene>
<evidence type="ECO:0000313" key="4">
    <source>
        <dbReference type="Proteomes" id="UP000008672"/>
    </source>
</evidence>
<dbReference type="Bgee" id="ENSLACG00000015200">
    <property type="expression patterns" value="Expressed in muscle tissue and 3 other cell types or tissues"/>
</dbReference>
<dbReference type="OMA" id="SRQKCQQ"/>
<evidence type="ECO:0008006" key="5">
    <source>
        <dbReference type="Google" id="ProtNLM"/>
    </source>
</evidence>
<sequence>ESSNMIHTPGTEHWDKKGSKFNRSVSMAGRSERLLEALDQLERRVAELREDVAALEDEKFALLDTLKQTRESLNTQGISEGESEEISLTLDRLIGRTQVVRIELRFVRSPPQEEALQQVDTIMEELQQELRGNPAQARAQLHACLNACKAHGAEGHADHKFQSLLIGCALEDQKRVRQRLESLAGNYE</sequence>
<protein>
    <recommendedName>
        <fullName evidence="5">BAG domain-containing protein</fullName>
    </recommendedName>
</protein>
<dbReference type="PANTHER" id="PTHR12334">
    <property type="entry name" value="BAG FAMILY MOLECULAR CHAPERONE REGULATOR 2"/>
    <property type="match status" value="1"/>
</dbReference>
<dbReference type="Proteomes" id="UP000008672">
    <property type="component" value="Unassembled WGS sequence"/>
</dbReference>
<organism evidence="3 4">
    <name type="scientific">Latimeria chalumnae</name>
    <name type="common">Coelacanth</name>
    <dbReference type="NCBI Taxonomy" id="7897"/>
    <lineage>
        <taxon>Eukaryota</taxon>
        <taxon>Metazoa</taxon>
        <taxon>Chordata</taxon>
        <taxon>Craniata</taxon>
        <taxon>Vertebrata</taxon>
        <taxon>Euteleostomi</taxon>
        <taxon>Coelacanthiformes</taxon>
        <taxon>Coelacanthidae</taxon>
        <taxon>Latimeria</taxon>
    </lineage>
</organism>
<dbReference type="InterPro" id="IPR037689">
    <property type="entry name" value="BAG2"/>
</dbReference>
<keyword evidence="4" id="KW-1185">Reference proteome</keyword>
<feature type="coiled-coil region" evidence="1">
    <location>
        <begin position="31"/>
        <end position="65"/>
    </location>
</feature>